<evidence type="ECO:0000256" key="7">
    <source>
        <dbReference type="ARBA" id="ARBA00023242"/>
    </source>
</evidence>
<keyword evidence="5" id="KW-0507">mRNA processing</keyword>
<organism evidence="11 12">
    <name type="scientific">Drosophila busckii</name>
    <name type="common">Fruit fly</name>
    <dbReference type="NCBI Taxonomy" id="30019"/>
    <lineage>
        <taxon>Eukaryota</taxon>
        <taxon>Metazoa</taxon>
        <taxon>Ecdysozoa</taxon>
        <taxon>Arthropoda</taxon>
        <taxon>Hexapoda</taxon>
        <taxon>Insecta</taxon>
        <taxon>Pterygota</taxon>
        <taxon>Neoptera</taxon>
        <taxon>Endopterygota</taxon>
        <taxon>Diptera</taxon>
        <taxon>Brachycera</taxon>
        <taxon>Muscomorpha</taxon>
        <taxon>Ephydroidea</taxon>
        <taxon>Drosophilidae</taxon>
        <taxon>Drosophila</taxon>
    </lineage>
</organism>
<dbReference type="InterPro" id="IPR053822">
    <property type="entry name" value="SDE2-like_dom"/>
</dbReference>
<evidence type="ECO:0000256" key="1">
    <source>
        <dbReference type="ARBA" id="ARBA00004123"/>
    </source>
</evidence>
<dbReference type="Proteomes" id="UP000494163">
    <property type="component" value="Chromosome 3R"/>
</dbReference>
<dbReference type="GO" id="GO:0006397">
    <property type="term" value="P:mRNA processing"/>
    <property type="evidence" value="ECO:0007669"/>
    <property type="project" value="UniProtKB-KW"/>
</dbReference>
<evidence type="ECO:0000313" key="11">
    <source>
        <dbReference type="EMBL" id="ALC47442.1"/>
    </source>
</evidence>
<dbReference type="STRING" id="30019.A0A0M4EVP4"/>
<dbReference type="PANTHER" id="PTHR12786">
    <property type="entry name" value="SPLICING FACTOR SF3A-RELATED"/>
    <property type="match status" value="1"/>
</dbReference>
<accession>A0A0M4EVP4</accession>
<evidence type="ECO:0000256" key="9">
    <source>
        <dbReference type="SAM" id="MobiDB-lite"/>
    </source>
</evidence>
<evidence type="ECO:0000256" key="8">
    <source>
        <dbReference type="ARBA" id="ARBA00023306"/>
    </source>
</evidence>
<dbReference type="InterPro" id="IPR051421">
    <property type="entry name" value="RNA_Proc_DNA_Dmg_Regulator"/>
</dbReference>
<dbReference type="OrthoDB" id="547031at2759"/>
<evidence type="ECO:0000259" key="10">
    <source>
        <dbReference type="Pfam" id="PF22782"/>
    </source>
</evidence>
<feature type="compositionally biased region" description="Basic and acidic residues" evidence="9">
    <location>
        <begin position="175"/>
        <end position="187"/>
    </location>
</feature>
<evidence type="ECO:0000256" key="5">
    <source>
        <dbReference type="ARBA" id="ARBA00022664"/>
    </source>
</evidence>
<evidence type="ECO:0000256" key="3">
    <source>
        <dbReference type="ARBA" id="ARBA00008726"/>
    </source>
</evidence>
<keyword evidence="8" id="KW-0131">Cell cycle</keyword>
<dbReference type="AlphaFoldDB" id="A0A0M4EVP4"/>
<name>A0A0M4EVP4_DROBS</name>
<evidence type="ECO:0000313" key="12">
    <source>
        <dbReference type="Proteomes" id="UP000494163"/>
    </source>
</evidence>
<evidence type="ECO:0000256" key="2">
    <source>
        <dbReference type="ARBA" id="ARBA00004496"/>
    </source>
</evidence>
<dbReference type="GO" id="GO:0005634">
    <property type="term" value="C:nucleus"/>
    <property type="evidence" value="ECO:0007669"/>
    <property type="project" value="UniProtKB-SubCell"/>
</dbReference>
<dbReference type="EMBL" id="CP012526">
    <property type="protein sequence ID" value="ALC47442.1"/>
    <property type="molecule type" value="Genomic_DNA"/>
</dbReference>
<keyword evidence="6" id="KW-0508">mRNA splicing</keyword>
<evidence type="ECO:0000256" key="4">
    <source>
        <dbReference type="ARBA" id="ARBA00022490"/>
    </source>
</evidence>
<keyword evidence="7" id="KW-0539">Nucleus</keyword>
<reference evidence="11 12" key="1">
    <citation type="submission" date="2015-08" db="EMBL/GenBank/DDBJ databases">
        <title>Ancestral chromatin configuration constrains chromatin evolution on differentiating sex chromosomes in Drosophila.</title>
        <authorList>
            <person name="Zhou Q."/>
            <person name="Bachtrog D."/>
        </authorList>
    </citation>
    <scope>NUCLEOTIDE SEQUENCE [LARGE SCALE GENOMIC DNA]</scope>
    <source>
        <tissue evidence="11">Whole larvae</tissue>
    </source>
</reference>
<gene>
    <name evidence="11" type="ORF">Dbus_chr3Rg2192</name>
</gene>
<feature type="domain" description="SDE2-like" evidence="10">
    <location>
        <begin position="70"/>
        <end position="166"/>
    </location>
</feature>
<comment type="subcellular location">
    <subcellularLocation>
        <location evidence="2">Cytoplasm</location>
    </subcellularLocation>
    <subcellularLocation>
        <location evidence="1">Nucleus</location>
    </subcellularLocation>
</comment>
<evidence type="ECO:0000256" key="6">
    <source>
        <dbReference type="ARBA" id="ARBA00023187"/>
    </source>
</evidence>
<protein>
    <submittedName>
        <fullName evidence="11">CG5986</fullName>
    </submittedName>
</protein>
<dbReference type="Pfam" id="PF22782">
    <property type="entry name" value="SDE2"/>
    <property type="match status" value="1"/>
</dbReference>
<proteinExistence type="inferred from homology"/>
<dbReference type="OMA" id="WIGDDIS"/>
<keyword evidence="12" id="KW-1185">Reference proteome</keyword>
<feature type="compositionally biased region" description="Acidic residues" evidence="9">
    <location>
        <begin position="231"/>
        <end position="242"/>
    </location>
</feature>
<dbReference type="GO" id="GO:0005737">
    <property type="term" value="C:cytoplasm"/>
    <property type="evidence" value="ECO:0007669"/>
    <property type="project" value="UniProtKB-SubCell"/>
</dbReference>
<dbReference type="GO" id="GO:0008380">
    <property type="term" value="P:RNA splicing"/>
    <property type="evidence" value="ECO:0007669"/>
    <property type="project" value="UniProtKB-KW"/>
</dbReference>
<feature type="region of interest" description="Disordered" evidence="9">
    <location>
        <begin position="175"/>
        <end position="251"/>
    </location>
</feature>
<comment type="similarity">
    <text evidence="3">Belongs to the SDE2 family.</text>
</comment>
<keyword evidence="4" id="KW-0963">Cytoplasm</keyword>
<dbReference type="PANTHER" id="PTHR12786:SF1">
    <property type="entry name" value="SPLICING REGULATOR SDE2"/>
    <property type="match status" value="1"/>
</dbReference>
<sequence>MVINIFINNKRLITVNTSTIQYAQICEHIEKATQLQTDDYYLTSNGKRFDGDIADQHELHNIHCILRQVGGKGGFGSMLRAIGAQIEKTTNREACRDLSGRRLRDINEEKRLRAWLDKQGEREREAEERKKRKIEKLLATPKHEFKDDQYEEARAKLTEKVNDALEEGLKQAEEAKISATDDKKTDVDACGATSSKADLGCKRKSGTKDKAKANKKKKGALWIGDDISGSDSDDSDDSEDEAIASKKAIKI</sequence>